<evidence type="ECO:0000313" key="2">
    <source>
        <dbReference type="EMBL" id="GEL52474.1"/>
    </source>
</evidence>
<feature type="transmembrane region" description="Helical" evidence="1">
    <location>
        <begin position="448"/>
        <end position="472"/>
    </location>
</feature>
<keyword evidence="3" id="KW-1185">Reference proteome</keyword>
<feature type="transmembrane region" description="Helical" evidence="1">
    <location>
        <begin position="284"/>
        <end position="304"/>
    </location>
</feature>
<keyword evidence="1" id="KW-1133">Transmembrane helix</keyword>
<feature type="transmembrane region" description="Helical" evidence="1">
    <location>
        <begin position="32"/>
        <end position="49"/>
    </location>
</feature>
<feature type="transmembrane region" description="Helical" evidence="1">
    <location>
        <begin position="89"/>
        <end position="107"/>
    </location>
</feature>
<evidence type="ECO:0008006" key="4">
    <source>
        <dbReference type="Google" id="ProtNLM"/>
    </source>
</evidence>
<comment type="caution">
    <text evidence="2">The sequence shown here is derived from an EMBL/GenBank/DDBJ whole genome shotgun (WGS) entry which is preliminary data.</text>
</comment>
<feature type="transmembrane region" description="Helical" evidence="1">
    <location>
        <begin position="116"/>
        <end position="135"/>
    </location>
</feature>
<gene>
    <name evidence="2" type="ORF">ABO01nite_04810</name>
</gene>
<keyword evidence="1" id="KW-0472">Membrane</keyword>
<dbReference type="GeneID" id="78226874"/>
<sequence>MPIIASTQNALLSGNLGSAAGEAGLTTAEAEWLIAAFVGAAAFANLVVIKGRQQFGIMFFLITLLGVNVATGLLLIAAPCFATLIINRASNGLMVSTSVAGGVYYLIQALPKSHRVMAIAIAITSLQIAVPLAALIPVETLTRSGNHGFACLGTAFAALQLAFVLLLPLPKTNMGRVFEKMDGMSALLLCGMSICLASFLTFGRTMWWTDTPWIGWLLVGTIGFGAAALAVELCRTRPLLQIDWLSTGTIFRFALVAIMERLLLSEQNTGAIGLLGHAGLLNDQYHTLYLLVILGMVAGMNVMALTLSARAIPYQCIVALLAIALAAWLDSGSNGLTRPADMYLSQMLLGFGTTLFVGPALLYGVILVLKSDTSHFISTIYVFAITQSIGSVTGAALLGSIQYYYERYALTGFSSRLDDTASLSLATAGRGLSGVSSTLSDQSAIMGYLNLFGFVAVLALCAAILIGLFLIGRHLMQFTNKRLS</sequence>
<feature type="transmembrane region" description="Helical" evidence="1">
    <location>
        <begin position="56"/>
        <end position="77"/>
    </location>
</feature>
<dbReference type="AlphaFoldDB" id="A0AAN4R4M1"/>
<dbReference type="RefSeq" id="WP_146926375.1">
    <property type="nucleotide sequence ID" value="NZ_AP014690.1"/>
</dbReference>
<feature type="transmembrane region" description="Helical" evidence="1">
    <location>
        <begin position="244"/>
        <end position="264"/>
    </location>
</feature>
<dbReference type="EMBL" id="BJVS01000001">
    <property type="protein sequence ID" value="GEL52474.1"/>
    <property type="molecule type" value="Genomic_DNA"/>
</dbReference>
<feature type="transmembrane region" description="Helical" evidence="1">
    <location>
        <begin position="381"/>
        <end position="405"/>
    </location>
</feature>
<dbReference type="KEGG" id="abg:Asbog_01845"/>
<evidence type="ECO:0000313" key="3">
    <source>
        <dbReference type="Proteomes" id="UP000321287"/>
    </source>
</evidence>
<keyword evidence="1" id="KW-0812">Transmembrane</keyword>
<organism evidence="2 3">
    <name type="scientific">Asaia bogorensis NBRC 16594</name>
    <dbReference type="NCBI Taxonomy" id="1231624"/>
    <lineage>
        <taxon>Bacteria</taxon>
        <taxon>Pseudomonadati</taxon>
        <taxon>Pseudomonadota</taxon>
        <taxon>Alphaproteobacteria</taxon>
        <taxon>Acetobacterales</taxon>
        <taxon>Acetobacteraceae</taxon>
        <taxon>Asaia</taxon>
    </lineage>
</organism>
<feature type="transmembrane region" description="Helical" evidence="1">
    <location>
        <begin position="349"/>
        <end position="369"/>
    </location>
</feature>
<feature type="transmembrane region" description="Helical" evidence="1">
    <location>
        <begin position="213"/>
        <end position="232"/>
    </location>
</feature>
<accession>A0AAN4R4M1</accession>
<reference evidence="2 3" key="1">
    <citation type="submission" date="2019-07" db="EMBL/GenBank/DDBJ databases">
        <title>Whole genome shotgun sequence of Asaia bogorensis NBRC 16594.</title>
        <authorList>
            <person name="Hosoyama A."/>
            <person name="Uohara A."/>
            <person name="Ohji S."/>
            <person name="Ichikawa N."/>
        </authorList>
    </citation>
    <scope>NUCLEOTIDE SEQUENCE [LARGE SCALE GENOMIC DNA]</scope>
    <source>
        <strain evidence="2 3">NBRC 16594</strain>
    </source>
</reference>
<proteinExistence type="predicted"/>
<dbReference type="Gene3D" id="1.20.1250.20">
    <property type="entry name" value="MFS general substrate transporter like domains"/>
    <property type="match status" value="1"/>
</dbReference>
<dbReference type="Proteomes" id="UP000321287">
    <property type="component" value="Unassembled WGS sequence"/>
</dbReference>
<feature type="transmembrane region" description="Helical" evidence="1">
    <location>
        <begin position="147"/>
        <end position="167"/>
    </location>
</feature>
<feature type="transmembrane region" description="Helical" evidence="1">
    <location>
        <begin position="187"/>
        <end position="207"/>
    </location>
</feature>
<name>A0AAN4R4M1_9PROT</name>
<evidence type="ECO:0000256" key="1">
    <source>
        <dbReference type="SAM" id="Phobius"/>
    </source>
</evidence>
<dbReference type="InterPro" id="IPR036259">
    <property type="entry name" value="MFS_trans_sf"/>
</dbReference>
<feature type="transmembrane region" description="Helical" evidence="1">
    <location>
        <begin position="311"/>
        <end position="329"/>
    </location>
</feature>
<protein>
    <recommendedName>
        <fullName evidence="4">Major facilitator superfamily transporter</fullName>
    </recommendedName>
</protein>